<reference evidence="1 2" key="1">
    <citation type="submission" date="2019-05" db="EMBL/GenBank/DDBJ databases">
        <title>Another draft genome of Portunus trituberculatus and its Hox gene families provides insights of decapod evolution.</title>
        <authorList>
            <person name="Jeong J.-H."/>
            <person name="Song I."/>
            <person name="Kim S."/>
            <person name="Choi T."/>
            <person name="Kim D."/>
            <person name="Ryu S."/>
            <person name="Kim W."/>
        </authorList>
    </citation>
    <scope>NUCLEOTIDE SEQUENCE [LARGE SCALE GENOMIC DNA]</scope>
    <source>
        <tissue evidence="1">Muscle</tissue>
    </source>
</reference>
<dbReference type="AlphaFoldDB" id="A0A5B7EU39"/>
<dbReference type="EMBL" id="VSRR010003598">
    <property type="protein sequence ID" value="MPC36748.1"/>
    <property type="molecule type" value="Genomic_DNA"/>
</dbReference>
<gene>
    <name evidence="1" type="ORF">E2C01_030216</name>
</gene>
<name>A0A5B7EU39_PORTR</name>
<accession>A0A5B7EU39</accession>
<organism evidence="1 2">
    <name type="scientific">Portunus trituberculatus</name>
    <name type="common">Swimming crab</name>
    <name type="synonym">Neptunus trituberculatus</name>
    <dbReference type="NCBI Taxonomy" id="210409"/>
    <lineage>
        <taxon>Eukaryota</taxon>
        <taxon>Metazoa</taxon>
        <taxon>Ecdysozoa</taxon>
        <taxon>Arthropoda</taxon>
        <taxon>Crustacea</taxon>
        <taxon>Multicrustacea</taxon>
        <taxon>Malacostraca</taxon>
        <taxon>Eumalacostraca</taxon>
        <taxon>Eucarida</taxon>
        <taxon>Decapoda</taxon>
        <taxon>Pleocyemata</taxon>
        <taxon>Brachyura</taxon>
        <taxon>Eubrachyura</taxon>
        <taxon>Portunoidea</taxon>
        <taxon>Portunidae</taxon>
        <taxon>Portuninae</taxon>
        <taxon>Portunus</taxon>
    </lineage>
</organism>
<sequence>MPFLPSDRGQDSNPMRLRTLRPPKLALPLHHGGPHSVLCIHNGSVQYTHTIDSWTTLLHQEV</sequence>
<protein>
    <submittedName>
        <fullName evidence="1">Uncharacterized protein</fullName>
    </submittedName>
</protein>
<proteinExistence type="predicted"/>
<comment type="caution">
    <text evidence="1">The sequence shown here is derived from an EMBL/GenBank/DDBJ whole genome shotgun (WGS) entry which is preliminary data.</text>
</comment>
<keyword evidence="2" id="KW-1185">Reference proteome</keyword>
<evidence type="ECO:0000313" key="2">
    <source>
        <dbReference type="Proteomes" id="UP000324222"/>
    </source>
</evidence>
<evidence type="ECO:0000313" key="1">
    <source>
        <dbReference type="EMBL" id="MPC36748.1"/>
    </source>
</evidence>
<dbReference type="Proteomes" id="UP000324222">
    <property type="component" value="Unassembled WGS sequence"/>
</dbReference>